<proteinExistence type="predicted"/>
<accession>A0ABN9M7U6</accession>
<comment type="caution">
    <text evidence="1">The sequence shown here is derived from an EMBL/GenBank/DDBJ whole genome shotgun (WGS) entry which is preliminary data.</text>
</comment>
<keyword evidence="2" id="KW-1185">Reference proteome</keyword>
<reference evidence="1" key="1">
    <citation type="submission" date="2023-07" db="EMBL/GenBank/DDBJ databases">
        <authorList>
            <person name="Stuckert A."/>
        </authorList>
    </citation>
    <scope>NUCLEOTIDE SEQUENCE</scope>
</reference>
<feature type="non-terminal residue" evidence="1">
    <location>
        <position position="1"/>
    </location>
</feature>
<dbReference type="Proteomes" id="UP001176940">
    <property type="component" value="Unassembled WGS sequence"/>
</dbReference>
<gene>
    <name evidence="1" type="ORF">RIMI_LOCUS16635191</name>
</gene>
<protein>
    <submittedName>
        <fullName evidence="1">Uncharacterized protein</fullName>
    </submittedName>
</protein>
<sequence>CALQAILLLINSLRKYTKLDQSGLKVVRLCAKSREAIDSPVSFLALHNQIRNMERAVESESWSLS</sequence>
<evidence type="ECO:0000313" key="2">
    <source>
        <dbReference type="Proteomes" id="UP001176940"/>
    </source>
</evidence>
<organism evidence="1 2">
    <name type="scientific">Ranitomeya imitator</name>
    <name type="common">mimic poison frog</name>
    <dbReference type="NCBI Taxonomy" id="111125"/>
    <lineage>
        <taxon>Eukaryota</taxon>
        <taxon>Metazoa</taxon>
        <taxon>Chordata</taxon>
        <taxon>Craniata</taxon>
        <taxon>Vertebrata</taxon>
        <taxon>Euteleostomi</taxon>
        <taxon>Amphibia</taxon>
        <taxon>Batrachia</taxon>
        <taxon>Anura</taxon>
        <taxon>Neobatrachia</taxon>
        <taxon>Hyloidea</taxon>
        <taxon>Dendrobatidae</taxon>
        <taxon>Dendrobatinae</taxon>
        <taxon>Ranitomeya</taxon>
    </lineage>
</organism>
<evidence type="ECO:0000313" key="1">
    <source>
        <dbReference type="EMBL" id="CAJ0958970.1"/>
    </source>
</evidence>
<name>A0ABN9M7U6_9NEOB</name>
<dbReference type="EMBL" id="CAUEEQ010046849">
    <property type="protein sequence ID" value="CAJ0958970.1"/>
    <property type="molecule type" value="Genomic_DNA"/>
</dbReference>